<keyword evidence="3" id="KW-1185">Reference proteome</keyword>
<evidence type="ECO:0000256" key="1">
    <source>
        <dbReference type="SAM" id="MobiDB-lite"/>
    </source>
</evidence>
<comment type="caution">
    <text evidence="2">The sequence shown here is derived from an EMBL/GenBank/DDBJ whole genome shotgun (WGS) entry which is preliminary data.</text>
</comment>
<evidence type="ECO:0000313" key="2">
    <source>
        <dbReference type="EMBL" id="RNF81153.1"/>
    </source>
</evidence>
<dbReference type="EMBL" id="RIBZ01000869">
    <property type="protein sequence ID" value="RNF81153.1"/>
    <property type="molecule type" value="Genomic_DNA"/>
</dbReference>
<sequence>MKKTISFDTETDTYEAVLEQVKEAYGFRTWSQPDVDLWVSLMAEEQVAFVSLLAWSEVDAVSAETTRRGLSGTAPRTRDVWPDSVPASAAQPRTALATARRSSLFSRLRCTGSIRQLPSSS</sequence>
<gene>
    <name evidence="2" type="ORF">EEJ42_47070</name>
</gene>
<dbReference type="AlphaFoldDB" id="A0A3M8SK34"/>
<dbReference type="RefSeq" id="WP_123108283.1">
    <property type="nucleotide sequence ID" value="NZ_RIBZ01000869.1"/>
</dbReference>
<name>A0A3M8SK34_9ACTN</name>
<feature type="region of interest" description="Disordered" evidence="1">
    <location>
        <begin position="63"/>
        <end position="94"/>
    </location>
</feature>
<reference evidence="2 3" key="1">
    <citation type="submission" date="2018-11" db="EMBL/GenBank/DDBJ databases">
        <title>The Potential of Streptomyces as Biocontrol Agents against the Tomato grey mould, Botrytis cinerea (Gray mold) Frontiers in Microbiology.</title>
        <authorList>
            <person name="Li D."/>
        </authorList>
    </citation>
    <scope>NUCLEOTIDE SEQUENCE [LARGE SCALE GENOMIC DNA]</scope>
    <source>
        <strain evidence="2 3">NEAU-LD23</strain>
    </source>
</reference>
<accession>A0A3M8SK34</accession>
<proteinExistence type="predicted"/>
<protein>
    <submittedName>
        <fullName evidence="2">Uncharacterized protein</fullName>
    </submittedName>
</protein>
<organism evidence="2 3">
    <name type="scientific">Streptomyces botrytidirepellens</name>
    <dbReference type="NCBI Taxonomy" id="2486417"/>
    <lineage>
        <taxon>Bacteria</taxon>
        <taxon>Bacillati</taxon>
        <taxon>Actinomycetota</taxon>
        <taxon>Actinomycetes</taxon>
        <taxon>Kitasatosporales</taxon>
        <taxon>Streptomycetaceae</taxon>
        <taxon>Streptomyces</taxon>
    </lineage>
</organism>
<dbReference type="Proteomes" id="UP000275401">
    <property type="component" value="Unassembled WGS sequence"/>
</dbReference>
<evidence type="ECO:0000313" key="3">
    <source>
        <dbReference type="Proteomes" id="UP000275401"/>
    </source>
</evidence>